<evidence type="ECO:0000256" key="1">
    <source>
        <dbReference type="ARBA" id="ARBA00022676"/>
    </source>
</evidence>
<sequence length="441" mass="46698">MIGRIVIVNDLSHAMGGASALAIQAAKGLARRGYPVTFICGSAGNSDLETEGIEVLALGQERLLAANPVTTFVRGIYNRQAAAMVSQWIADNDTPHTVYHVHGWSQILSPSLFGALAPVHDRTLVHAHDFFATCPNGAMFDYGKSAPCPAKPMSVACMTTGCDRRGPASKVWRVARQAVQDRTLRHKRLPLLLIHGNMAPYFQRSGYRPEEMAVLPNPVVPFTTERVAAEYNHEVLFVGRMEATKGIDLAARACRHAGVRLMAIGTGDLLGTLCEAYPEMAWLGHKPSGEIPAFARRARMAVMPSRHIEPFGLAAVEALWSGIPVLSSRSSLIAPDIEAAGAGRSIDPRNTEEFAAAIAAIAHDDAGARRMSHNAATRTGGLALTPEKWIDALAAAYEGLLLGGNEGLADAALSWAAGSPGNGAEAAMPAARAATSPSLAH</sequence>
<comment type="caution">
    <text evidence="5">The sequence shown here is derived from an EMBL/GenBank/DDBJ whole genome shotgun (WGS) entry which is preliminary data.</text>
</comment>
<keyword evidence="2" id="KW-0808">Transferase</keyword>
<evidence type="ECO:0000259" key="4">
    <source>
        <dbReference type="Pfam" id="PF13579"/>
    </source>
</evidence>
<keyword evidence="1" id="KW-0328">Glycosyltransferase</keyword>
<dbReference type="SUPFAM" id="SSF53756">
    <property type="entry name" value="UDP-Glycosyltransferase/glycogen phosphorylase"/>
    <property type="match status" value="1"/>
</dbReference>
<dbReference type="Gene3D" id="3.40.50.2000">
    <property type="entry name" value="Glycogen Phosphorylase B"/>
    <property type="match status" value="2"/>
</dbReference>
<evidence type="ECO:0000313" key="5">
    <source>
        <dbReference type="EMBL" id="MCJ2188387.1"/>
    </source>
</evidence>
<dbReference type="RefSeq" id="WP_243923032.1">
    <property type="nucleotide sequence ID" value="NZ_JALHLG010000033.1"/>
</dbReference>
<accession>A0ABT0BTN3</accession>
<name>A0ABT0BTN3_9SPHN</name>
<gene>
    <name evidence="5" type="ORF">MTR66_16395</name>
</gene>
<dbReference type="Pfam" id="PF13579">
    <property type="entry name" value="Glyco_trans_4_4"/>
    <property type="match status" value="1"/>
</dbReference>
<organism evidence="5 6">
    <name type="scientific">Novosphingobium beihaiensis</name>
    <dbReference type="NCBI Taxonomy" id="2930389"/>
    <lineage>
        <taxon>Bacteria</taxon>
        <taxon>Pseudomonadati</taxon>
        <taxon>Pseudomonadota</taxon>
        <taxon>Alphaproteobacteria</taxon>
        <taxon>Sphingomonadales</taxon>
        <taxon>Sphingomonadaceae</taxon>
        <taxon>Novosphingobium</taxon>
    </lineage>
</organism>
<feature type="domain" description="Glycosyltransferase subfamily 4-like N-terminal" evidence="4">
    <location>
        <begin position="16"/>
        <end position="217"/>
    </location>
</feature>
<dbReference type="InterPro" id="IPR001296">
    <property type="entry name" value="Glyco_trans_1"/>
</dbReference>
<evidence type="ECO:0000313" key="6">
    <source>
        <dbReference type="Proteomes" id="UP001202281"/>
    </source>
</evidence>
<dbReference type="Proteomes" id="UP001202281">
    <property type="component" value="Unassembled WGS sequence"/>
</dbReference>
<reference evidence="5 6" key="1">
    <citation type="submission" date="2022-04" db="EMBL/GenBank/DDBJ databases">
        <title>Identification of a novel bacterium isolated from mangrove sediments.</title>
        <authorList>
            <person name="Pan X."/>
        </authorList>
    </citation>
    <scope>NUCLEOTIDE SEQUENCE [LARGE SCALE GENOMIC DNA]</scope>
    <source>
        <strain evidence="5 6">B2638</strain>
    </source>
</reference>
<evidence type="ECO:0000259" key="3">
    <source>
        <dbReference type="Pfam" id="PF00534"/>
    </source>
</evidence>
<dbReference type="PANTHER" id="PTHR12526:SF510">
    <property type="entry name" value="D-INOSITOL 3-PHOSPHATE GLYCOSYLTRANSFERASE"/>
    <property type="match status" value="1"/>
</dbReference>
<protein>
    <submittedName>
        <fullName evidence="5">Glycosyltransferase family 4 protein</fullName>
    </submittedName>
</protein>
<keyword evidence="6" id="KW-1185">Reference proteome</keyword>
<dbReference type="EMBL" id="JALHLG010000033">
    <property type="protein sequence ID" value="MCJ2188387.1"/>
    <property type="molecule type" value="Genomic_DNA"/>
</dbReference>
<dbReference type="PANTHER" id="PTHR12526">
    <property type="entry name" value="GLYCOSYLTRANSFERASE"/>
    <property type="match status" value="1"/>
</dbReference>
<dbReference type="InterPro" id="IPR028098">
    <property type="entry name" value="Glyco_trans_4-like_N"/>
</dbReference>
<dbReference type="Pfam" id="PF00534">
    <property type="entry name" value="Glycos_transf_1"/>
    <property type="match status" value="1"/>
</dbReference>
<dbReference type="CDD" id="cd03801">
    <property type="entry name" value="GT4_PimA-like"/>
    <property type="match status" value="1"/>
</dbReference>
<feature type="domain" description="Glycosyl transferase family 1" evidence="3">
    <location>
        <begin position="233"/>
        <end position="376"/>
    </location>
</feature>
<proteinExistence type="predicted"/>
<evidence type="ECO:0000256" key="2">
    <source>
        <dbReference type="ARBA" id="ARBA00022679"/>
    </source>
</evidence>